<proteinExistence type="predicted"/>
<accession>A0A0G1C4K9</accession>
<dbReference type="Proteomes" id="UP000034875">
    <property type="component" value="Unassembled WGS sequence"/>
</dbReference>
<sequence>MKFTAESDPDSPDERWSLTPANLESLGKKLKEHHEKFRGKSDLYIGMRTAVVAHEDVTEVLDRQASRFKDRFLIVVAADEDLSKCNWDGQAHLTRKLFIQKSHMLFSSNQGTREFGLGRRHETVQAFVNEFKSLK</sequence>
<dbReference type="AlphaFoldDB" id="A0A0G1C4K9"/>
<organism evidence="1 2">
    <name type="scientific">candidate division CPR1 bacterium GW2011_GWA2_42_17</name>
    <dbReference type="NCBI Taxonomy" id="1618341"/>
    <lineage>
        <taxon>Bacteria</taxon>
        <taxon>candidate division CPR1</taxon>
    </lineage>
</organism>
<name>A0A0G1C4K9_9BACT</name>
<feature type="non-terminal residue" evidence="1">
    <location>
        <position position="135"/>
    </location>
</feature>
<protein>
    <submittedName>
        <fullName evidence="1">Repair ATPase protein</fullName>
    </submittedName>
</protein>
<reference evidence="1 2" key="1">
    <citation type="journal article" date="2015" name="Nature">
        <title>rRNA introns, odd ribosomes, and small enigmatic genomes across a large radiation of phyla.</title>
        <authorList>
            <person name="Brown C.T."/>
            <person name="Hug L.A."/>
            <person name="Thomas B.C."/>
            <person name="Sharon I."/>
            <person name="Castelle C.J."/>
            <person name="Singh A."/>
            <person name="Wilkins M.J."/>
            <person name="Williams K.H."/>
            <person name="Banfield J.F."/>
        </authorList>
    </citation>
    <scope>NUCLEOTIDE SEQUENCE [LARGE SCALE GENOMIC DNA]</scope>
</reference>
<evidence type="ECO:0000313" key="1">
    <source>
        <dbReference type="EMBL" id="KKS44578.1"/>
    </source>
</evidence>
<comment type="caution">
    <text evidence="1">The sequence shown here is derived from an EMBL/GenBank/DDBJ whole genome shotgun (WGS) entry which is preliminary data.</text>
</comment>
<gene>
    <name evidence="1" type="ORF">UV05_C0004G0013</name>
</gene>
<dbReference type="EMBL" id="LCCZ01000004">
    <property type="protein sequence ID" value="KKS44578.1"/>
    <property type="molecule type" value="Genomic_DNA"/>
</dbReference>
<evidence type="ECO:0000313" key="2">
    <source>
        <dbReference type="Proteomes" id="UP000034875"/>
    </source>
</evidence>